<organism evidence="5 6">
    <name type="scientific">Aquisphaera giovannonii</name>
    <dbReference type="NCBI Taxonomy" id="406548"/>
    <lineage>
        <taxon>Bacteria</taxon>
        <taxon>Pseudomonadati</taxon>
        <taxon>Planctomycetota</taxon>
        <taxon>Planctomycetia</taxon>
        <taxon>Isosphaerales</taxon>
        <taxon>Isosphaeraceae</taxon>
        <taxon>Aquisphaera</taxon>
    </lineage>
</organism>
<dbReference type="KEGG" id="agv:OJF2_37160"/>
<reference evidence="5 6" key="1">
    <citation type="submission" date="2019-08" db="EMBL/GenBank/DDBJ databases">
        <title>Deep-cultivation of Planctomycetes and their phenomic and genomic characterization uncovers novel biology.</title>
        <authorList>
            <person name="Wiegand S."/>
            <person name="Jogler M."/>
            <person name="Boedeker C."/>
            <person name="Pinto D."/>
            <person name="Vollmers J."/>
            <person name="Rivas-Marin E."/>
            <person name="Kohn T."/>
            <person name="Peeters S.H."/>
            <person name="Heuer A."/>
            <person name="Rast P."/>
            <person name="Oberbeckmann S."/>
            <person name="Bunk B."/>
            <person name="Jeske O."/>
            <person name="Meyerdierks A."/>
            <person name="Storesund J.E."/>
            <person name="Kallscheuer N."/>
            <person name="Luecker S."/>
            <person name="Lage O.M."/>
            <person name="Pohl T."/>
            <person name="Merkel B.J."/>
            <person name="Hornburger P."/>
            <person name="Mueller R.-W."/>
            <person name="Bruemmer F."/>
            <person name="Labrenz M."/>
            <person name="Spormann A.M."/>
            <person name="Op den Camp H."/>
            <person name="Overmann J."/>
            <person name="Amann R."/>
            <person name="Jetten M.S.M."/>
            <person name="Mascher T."/>
            <person name="Medema M.H."/>
            <person name="Devos D.P."/>
            <person name="Kaster A.-K."/>
            <person name="Ovreas L."/>
            <person name="Rohde M."/>
            <person name="Galperin M.Y."/>
            <person name="Jogler C."/>
        </authorList>
    </citation>
    <scope>NUCLEOTIDE SEQUENCE [LARGE SCALE GENOMIC DNA]</scope>
    <source>
        <strain evidence="5 6">OJF2</strain>
    </source>
</reference>
<evidence type="ECO:0000256" key="1">
    <source>
        <dbReference type="ARBA" id="ARBA00023015"/>
    </source>
</evidence>
<protein>
    <submittedName>
        <fullName evidence="5">Xylose operon regulatory protein</fullName>
    </submittedName>
</protein>
<sequence length="388" mass="42508">MGTVTARIGLVFGYGLGYYRDILRGIRLFAASRPGWLLTPIAPEPVAVQSLRLLEPDGFIAQIFDPELARSLQGLGRPLVNVSGVLPELRVPRVGVDHEAVGRMAAEHLLDRGLRRFGFLGYRDHAFSLGRQEGFRRVVRGAGCEVDVYHQAETIRWETSGLWRWDEGLEAWIRRLAGPVGVLASHDLQGLQLCEACRRAGVRVPEEAAIVGVDDDDLLCELARPPLSSVGLPAERIGFEAARLLDRLLSAPARRAVPRPILLPPGGVVSRGSSDMLAIDDPVLAEALRFIREQAHRPLPVGEVARAASVSRRSLERRFRSGLGQSVLQQIRRARVERARALLARTGMPIGEVALASGFGEPKQLSTVFRQETGMTPTAYRGTVRARG</sequence>
<keyword evidence="6" id="KW-1185">Reference proteome</keyword>
<dbReference type="SUPFAM" id="SSF46689">
    <property type="entry name" value="Homeodomain-like"/>
    <property type="match status" value="2"/>
</dbReference>
<dbReference type="PROSITE" id="PS01124">
    <property type="entry name" value="HTH_ARAC_FAMILY_2"/>
    <property type="match status" value="1"/>
</dbReference>
<dbReference type="RefSeq" id="WP_168221891.1">
    <property type="nucleotide sequence ID" value="NZ_CP042997.1"/>
</dbReference>
<evidence type="ECO:0000256" key="3">
    <source>
        <dbReference type="ARBA" id="ARBA00023163"/>
    </source>
</evidence>
<dbReference type="CDD" id="cd01543">
    <property type="entry name" value="PBP1_XylR"/>
    <property type="match status" value="1"/>
</dbReference>
<dbReference type="GO" id="GO:0000976">
    <property type="term" value="F:transcription cis-regulatory region binding"/>
    <property type="evidence" value="ECO:0007669"/>
    <property type="project" value="TreeGrafter"/>
</dbReference>
<proteinExistence type="predicted"/>
<dbReference type="Gene3D" id="1.10.10.60">
    <property type="entry name" value="Homeodomain-like"/>
    <property type="match status" value="1"/>
</dbReference>
<dbReference type="SMART" id="SM00342">
    <property type="entry name" value="HTH_ARAC"/>
    <property type="match status" value="1"/>
</dbReference>
<dbReference type="PANTHER" id="PTHR30146:SF24">
    <property type="entry name" value="XYLOSE OPERON REGULATORY PROTEIN"/>
    <property type="match status" value="1"/>
</dbReference>
<dbReference type="Pfam" id="PF12833">
    <property type="entry name" value="HTH_18"/>
    <property type="match status" value="1"/>
</dbReference>
<dbReference type="InterPro" id="IPR018060">
    <property type="entry name" value="HTH_AraC"/>
</dbReference>
<name>A0A5B9W567_9BACT</name>
<keyword evidence="1" id="KW-0805">Transcription regulation</keyword>
<dbReference type="InterPro" id="IPR009057">
    <property type="entry name" value="Homeodomain-like_sf"/>
</dbReference>
<dbReference type="EMBL" id="CP042997">
    <property type="protein sequence ID" value="QEH35171.1"/>
    <property type="molecule type" value="Genomic_DNA"/>
</dbReference>
<accession>A0A5B9W567</accession>
<keyword evidence="3" id="KW-0804">Transcription</keyword>
<evidence type="ECO:0000259" key="4">
    <source>
        <dbReference type="PROSITE" id="PS01124"/>
    </source>
</evidence>
<evidence type="ECO:0000256" key="2">
    <source>
        <dbReference type="ARBA" id="ARBA00023125"/>
    </source>
</evidence>
<dbReference type="GO" id="GO:0003700">
    <property type="term" value="F:DNA-binding transcription factor activity"/>
    <property type="evidence" value="ECO:0007669"/>
    <property type="project" value="InterPro"/>
</dbReference>
<dbReference type="Gene3D" id="3.40.50.2300">
    <property type="match status" value="2"/>
</dbReference>
<dbReference type="AlphaFoldDB" id="A0A5B9W567"/>
<dbReference type="InterPro" id="IPR046335">
    <property type="entry name" value="LacI/GalR-like_sensor"/>
</dbReference>
<dbReference type="PROSITE" id="PS00041">
    <property type="entry name" value="HTH_ARAC_FAMILY_1"/>
    <property type="match status" value="1"/>
</dbReference>
<dbReference type="Pfam" id="PF13377">
    <property type="entry name" value="Peripla_BP_3"/>
    <property type="match status" value="1"/>
</dbReference>
<feature type="domain" description="HTH araC/xylS-type" evidence="4">
    <location>
        <begin position="285"/>
        <end position="383"/>
    </location>
</feature>
<dbReference type="InterPro" id="IPR028082">
    <property type="entry name" value="Peripla_BP_I"/>
</dbReference>
<gene>
    <name evidence="5" type="primary">xylR_2</name>
    <name evidence="5" type="ORF">OJF2_37160</name>
</gene>
<dbReference type="PANTHER" id="PTHR30146">
    <property type="entry name" value="LACI-RELATED TRANSCRIPTIONAL REPRESSOR"/>
    <property type="match status" value="1"/>
</dbReference>
<dbReference type="SUPFAM" id="SSF53822">
    <property type="entry name" value="Periplasmic binding protein-like I"/>
    <property type="match status" value="1"/>
</dbReference>
<dbReference type="Proteomes" id="UP000324233">
    <property type="component" value="Chromosome"/>
</dbReference>
<evidence type="ECO:0000313" key="6">
    <source>
        <dbReference type="Proteomes" id="UP000324233"/>
    </source>
</evidence>
<dbReference type="InterPro" id="IPR018062">
    <property type="entry name" value="HTH_AraC-typ_CS"/>
</dbReference>
<keyword evidence="2" id="KW-0238">DNA-binding</keyword>
<evidence type="ECO:0000313" key="5">
    <source>
        <dbReference type="EMBL" id="QEH35171.1"/>
    </source>
</evidence>